<name>A0AAD4XT73_9MAGN</name>
<dbReference type="AlphaFoldDB" id="A0AAD4XT73"/>
<reference evidence="1" key="1">
    <citation type="submission" date="2022-04" db="EMBL/GenBank/DDBJ databases">
        <title>A functionally conserved STORR gene fusion in Papaver species that diverged 16.8 million years ago.</title>
        <authorList>
            <person name="Catania T."/>
        </authorList>
    </citation>
    <scope>NUCLEOTIDE SEQUENCE</scope>
    <source>
        <strain evidence="1">S-188037</strain>
    </source>
</reference>
<evidence type="ECO:0000313" key="1">
    <source>
        <dbReference type="EMBL" id="KAI3941891.1"/>
    </source>
</evidence>
<gene>
    <name evidence="1" type="ORF">MKW98_009101</name>
</gene>
<proteinExistence type="predicted"/>
<comment type="caution">
    <text evidence="1">The sequence shown here is derived from an EMBL/GenBank/DDBJ whole genome shotgun (WGS) entry which is preliminary data.</text>
</comment>
<evidence type="ECO:0000313" key="2">
    <source>
        <dbReference type="Proteomes" id="UP001202328"/>
    </source>
</evidence>
<organism evidence="1 2">
    <name type="scientific">Papaver atlanticum</name>
    <dbReference type="NCBI Taxonomy" id="357466"/>
    <lineage>
        <taxon>Eukaryota</taxon>
        <taxon>Viridiplantae</taxon>
        <taxon>Streptophyta</taxon>
        <taxon>Embryophyta</taxon>
        <taxon>Tracheophyta</taxon>
        <taxon>Spermatophyta</taxon>
        <taxon>Magnoliopsida</taxon>
        <taxon>Ranunculales</taxon>
        <taxon>Papaveraceae</taxon>
        <taxon>Papaveroideae</taxon>
        <taxon>Papaver</taxon>
    </lineage>
</organism>
<accession>A0AAD4XT73</accession>
<dbReference type="Proteomes" id="UP001202328">
    <property type="component" value="Unassembled WGS sequence"/>
</dbReference>
<protein>
    <submittedName>
        <fullName evidence="1">Uncharacterized protein</fullName>
    </submittedName>
</protein>
<keyword evidence="2" id="KW-1185">Reference proteome</keyword>
<sequence length="112" mass="12921">MLARSAFKYEKLVKVELMDQRQAMEKTCLGLFLPGEATRGQRVLVILQSELEFTSNSFAYESLTLENPQNSGDFAFIIWNSKSTVLMLVNQMINRVEFVHAKSFLHQNMKSR</sequence>
<dbReference type="EMBL" id="JAJJMB010004763">
    <property type="protein sequence ID" value="KAI3941891.1"/>
    <property type="molecule type" value="Genomic_DNA"/>
</dbReference>